<keyword evidence="2" id="KW-1185">Reference proteome</keyword>
<organism evidence="1 2">
    <name type="scientific">Prorocentrum cordatum</name>
    <dbReference type="NCBI Taxonomy" id="2364126"/>
    <lineage>
        <taxon>Eukaryota</taxon>
        <taxon>Sar</taxon>
        <taxon>Alveolata</taxon>
        <taxon>Dinophyceae</taxon>
        <taxon>Prorocentrales</taxon>
        <taxon>Prorocentraceae</taxon>
        <taxon>Prorocentrum</taxon>
    </lineage>
</organism>
<reference evidence="1" key="1">
    <citation type="submission" date="2023-10" db="EMBL/GenBank/DDBJ databases">
        <authorList>
            <person name="Chen Y."/>
            <person name="Shah S."/>
            <person name="Dougan E. K."/>
            <person name="Thang M."/>
            <person name="Chan C."/>
        </authorList>
    </citation>
    <scope>NUCLEOTIDE SEQUENCE [LARGE SCALE GENOMIC DNA]</scope>
</reference>
<feature type="non-terminal residue" evidence="1">
    <location>
        <position position="61"/>
    </location>
</feature>
<accession>A0ABN9S651</accession>
<dbReference type="Proteomes" id="UP001189429">
    <property type="component" value="Unassembled WGS sequence"/>
</dbReference>
<evidence type="ECO:0000313" key="2">
    <source>
        <dbReference type="Proteomes" id="UP001189429"/>
    </source>
</evidence>
<evidence type="ECO:0000313" key="1">
    <source>
        <dbReference type="EMBL" id="CAK0826657.1"/>
    </source>
</evidence>
<proteinExistence type="predicted"/>
<name>A0ABN9S651_9DINO</name>
<feature type="non-terminal residue" evidence="1">
    <location>
        <position position="1"/>
    </location>
</feature>
<gene>
    <name evidence="1" type="ORF">PCOR1329_LOCUS26417</name>
</gene>
<dbReference type="EMBL" id="CAUYUJ010009394">
    <property type="protein sequence ID" value="CAK0826657.1"/>
    <property type="molecule type" value="Genomic_DNA"/>
</dbReference>
<comment type="caution">
    <text evidence="1">The sequence shown here is derived from an EMBL/GenBank/DDBJ whole genome shotgun (WGS) entry which is preliminary data.</text>
</comment>
<protein>
    <submittedName>
        <fullName evidence="1">Uncharacterized protein</fullName>
    </submittedName>
</protein>
<sequence>DRFMAYIWPRRWEYRRTSALFTADGLAFDLWMTPDPALPPLIVRPYMCLEVHAELISRNDQ</sequence>